<name>A0ABT4W4X0_9RHOB</name>
<keyword evidence="3 5" id="KW-0285">Flavoprotein</keyword>
<dbReference type="InterPro" id="IPR012132">
    <property type="entry name" value="GMC_OxRdtase"/>
</dbReference>
<protein>
    <submittedName>
        <fullName evidence="8">GMC family oxidoreductase N-terminal domain-containing protein</fullName>
    </submittedName>
</protein>
<dbReference type="PROSITE" id="PS00623">
    <property type="entry name" value="GMC_OXRED_1"/>
    <property type="match status" value="1"/>
</dbReference>
<dbReference type="SUPFAM" id="SSF54373">
    <property type="entry name" value="FAD-linked reductases, C-terminal domain"/>
    <property type="match status" value="1"/>
</dbReference>
<dbReference type="PROSITE" id="PS00624">
    <property type="entry name" value="GMC_OXRED_2"/>
    <property type="match status" value="1"/>
</dbReference>
<evidence type="ECO:0000259" key="7">
    <source>
        <dbReference type="PROSITE" id="PS00624"/>
    </source>
</evidence>
<comment type="similarity">
    <text evidence="2 5">Belongs to the GMC oxidoreductase family.</text>
</comment>
<dbReference type="InterPro" id="IPR036188">
    <property type="entry name" value="FAD/NAD-bd_sf"/>
</dbReference>
<comment type="caution">
    <text evidence="8">The sequence shown here is derived from an EMBL/GenBank/DDBJ whole genome shotgun (WGS) entry which is preliminary data.</text>
</comment>
<evidence type="ECO:0000313" key="8">
    <source>
        <dbReference type="EMBL" id="MDA5095572.1"/>
    </source>
</evidence>
<dbReference type="PANTHER" id="PTHR11552">
    <property type="entry name" value="GLUCOSE-METHANOL-CHOLINE GMC OXIDOREDUCTASE"/>
    <property type="match status" value="1"/>
</dbReference>
<feature type="domain" description="Glucose-methanol-choline oxidoreductase N-terminal" evidence="7">
    <location>
        <begin position="243"/>
        <end position="257"/>
    </location>
</feature>
<dbReference type="Pfam" id="PF05199">
    <property type="entry name" value="GMC_oxred_C"/>
    <property type="match status" value="1"/>
</dbReference>
<dbReference type="Gene3D" id="3.50.50.60">
    <property type="entry name" value="FAD/NAD(P)-binding domain"/>
    <property type="match status" value="1"/>
</dbReference>
<evidence type="ECO:0000256" key="4">
    <source>
        <dbReference type="ARBA" id="ARBA00022827"/>
    </source>
</evidence>
<dbReference type="Gene3D" id="3.30.560.10">
    <property type="entry name" value="Glucose Oxidase, domain 3"/>
    <property type="match status" value="1"/>
</dbReference>
<dbReference type="PIRSF" id="PIRSF000137">
    <property type="entry name" value="Alcohol_oxidase"/>
    <property type="match status" value="1"/>
</dbReference>
<dbReference type="Pfam" id="PF00732">
    <property type="entry name" value="GMC_oxred_N"/>
    <property type="match status" value="1"/>
</dbReference>
<dbReference type="SUPFAM" id="SSF51905">
    <property type="entry name" value="FAD/NAD(P)-binding domain"/>
    <property type="match status" value="1"/>
</dbReference>
<dbReference type="RefSeq" id="WP_271055285.1">
    <property type="nucleotide sequence ID" value="NZ_JAQIIO010000012.1"/>
</dbReference>
<dbReference type="EMBL" id="JAQIIO010000012">
    <property type="protein sequence ID" value="MDA5095572.1"/>
    <property type="molecule type" value="Genomic_DNA"/>
</dbReference>
<keyword evidence="9" id="KW-1185">Reference proteome</keyword>
<organism evidence="8 9">
    <name type="scientific">Aliiroseovarius salicola</name>
    <dbReference type="NCBI Taxonomy" id="3009082"/>
    <lineage>
        <taxon>Bacteria</taxon>
        <taxon>Pseudomonadati</taxon>
        <taxon>Pseudomonadota</taxon>
        <taxon>Alphaproteobacteria</taxon>
        <taxon>Rhodobacterales</taxon>
        <taxon>Paracoccaceae</taxon>
        <taxon>Aliiroseovarius</taxon>
    </lineage>
</organism>
<accession>A0ABT4W4X0</accession>
<dbReference type="Proteomes" id="UP001528040">
    <property type="component" value="Unassembled WGS sequence"/>
</dbReference>
<dbReference type="InterPro" id="IPR007867">
    <property type="entry name" value="GMC_OxRtase_C"/>
</dbReference>
<dbReference type="PANTHER" id="PTHR11552:SF147">
    <property type="entry name" value="CHOLINE DEHYDROGENASE, MITOCHONDRIAL"/>
    <property type="match status" value="1"/>
</dbReference>
<evidence type="ECO:0000256" key="2">
    <source>
        <dbReference type="ARBA" id="ARBA00010790"/>
    </source>
</evidence>
<reference evidence="8 9" key="1">
    <citation type="submission" date="2023-01" db="EMBL/GenBank/DDBJ databases">
        <authorList>
            <person name="Yoon J.-W."/>
        </authorList>
    </citation>
    <scope>NUCLEOTIDE SEQUENCE [LARGE SCALE GENOMIC DNA]</scope>
    <source>
        <strain evidence="8 9">KMU-50</strain>
    </source>
</reference>
<evidence type="ECO:0000256" key="3">
    <source>
        <dbReference type="ARBA" id="ARBA00022630"/>
    </source>
</evidence>
<comment type="cofactor">
    <cofactor evidence="1">
        <name>FAD</name>
        <dbReference type="ChEBI" id="CHEBI:57692"/>
    </cofactor>
</comment>
<gene>
    <name evidence="8" type="ORF">O2N63_15895</name>
</gene>
<evidence type="ECO:0000256" key="5">
    <source>
        <dbReference type="RuleBase" id="RU003968"/>
    </source>
</evidence>
<dbReference type="InterPro" id="IPR000172">
    <property type="entry name" value="GMC_OxRdtase_N"/>
</dbReference>
<evidence type="ECO:0000256" key="1">
    <source>
        <dbReference type="ARBA" id="ARBA00001974"/>
    </source>
</evidence>
<feature type="domain" description="Glucose-methanol-choline oxidoreductase N-terminal" evidence="6">
    <location>
        <begin position="80"/>
        <end position="103"/>
    </location>
</feature>
<keyword evidence="4 5" id="KW-0274">FAD</keyword>
<evidence type="ECO:0000313" key="9">
    <source>
        <dbReference type="Proteomes" id="UP001528040"/>
    </source>
</evidence>
<sequence length="526" mass="56997">MDVDYIIVGAGSAGCILADRLSANSRHKVLVLEAGGSDASFWIKLPLGYGMTFNDPRVNWRYTAASDPGLNGRKANWPRGRVLGGSGSINAMAYLRGLAHDFDDWERAGATGWGWDTVRETYGRLEHPHGPIHVADLRAEMHPFTRHFLSAATDMGWPQVEDMNAEETEGLGFYRSNLRQGRRWSSADAFLRPAKQRANVQIVTGALVERLTFEARRVTGLTYRIGDQTHHVTAKAEVTLSAGAVNSPQLLQLSGIGRAAHLQSVGIDVVQDLSEVGQGMQDHLAITHHFAASEPTLNGVLGTVFGKITAGARYLLTRRGPLSVPVNQVGGYVRSSPDLPAPDMQVYCNPASYSTTPDGRPDLKPDPGFILSVQPCRPTSRGSVTITSADPTKAPEIQPNSLVTEKDRGDAVHACEVLWALSQTPSMRRVTTSPHAPDLEGMNKDAMLENFRNRAATNFHPSCTCRMGHDASNSVLDHRLRVHGVGGLRVVDASSFPNLTSGNTNAPTMMLAMRAADLILEDARST</sequence>
<proteinExistence type="inferred from homology"/>
<evidence type="ECO:0000259" key="6">
    <source>
        <dbReference type="PROSITE" id="PS00623"/>
    </source>
</evidence>